<accession>A0A914S072</accession>
<organism evidence="1 2">
    <name type="scientific">Parascaris equorum</name>
    <name type="common">Equine roundworm</name>
    <dbReference type="NCBI Taxonomy" id="6256"/>
    <lineage>
        <taxon>Eukaryota</taxon>
        <taxon>Metazoa</taxon>
        <taxon>Ecdysozoa</taxon>
        <taxon>Nematoda</taxon>
        <taxon>Chromadorea</taxon>
        <taxon>Rhabditida</taxon>
        <taxon>Spirurina</taxon>
        <taxon>Ascaridomorpha</taxon>
        <taxon>Ascaridoidea</taxon>
        <taxon>Ascarididae</taxon>
        <taxon>Parascaris</taxon>
    </lineage>
</organism>
<sequence>MELCWMLPFLAVTPLVREGTQFYAEVRSFFEVCVEFLASHHAYCNDSRLFVYSFYRLLYLAAVDYY</sequence>
<protein>
    <submittedName>
        <fullName evidence="2">Secreted protein</fullName>
    </submittedName>
</protein>
<dbReference type="AlphaFoldDB" id="A0A914S072"/>
<evidence type="ECO:0000313" key="1">
    <source>
        <dbReference type="Proteomes" id="UP000887564"/>
    </source>
</evidence>
<keyword evidence="1" id="KW-1185">Reference proteome</keyword>
<evidence type="ECO:0000313" key="2">
    <source>
        <dbReference type="WBParaSite" id="PEQ_0001216501-mRNA-1"/>
    </source>
</evidence>
<dbReference type="WBParaSite" id="PEQ_0001216501-mRNA-1">
    <property type="protein sequence ID" value="PEQ_0001216501-mRNA-1"/>
    <property type="gene ID" value="PEQ_0001216501"/>
</dbReference>
<proteinExistence type="predicted"/>
<name>A0A914S072_PAREQ</name>
<reference evidence="2" key="1">
    <citation type="submission" date="2022-11" db="UniProtKB">
        <authorList>
            <consortium name="WormBaseParasite"/>
        </authorList>
    </citation>
    <scope>IDENTIFICATION</scope>
</reference>
<dbReference type="Proteomes" id="UP000887564">
    <property type="component" value="Unplaced"/>
</dbReference>